<keyword evidence="4 6" id="KW-1133">Transmembrane helix</keyword>
<dbReference type="Gene3D" id="3.30.70.120">
    <property type="match status" value="1"/>
</dbReference>
<evidence type="ECO:0000256" key="6">
    <source>
        <dbReference type="SAM" id="Phobius"/>
    </source>
</evidence>
<evidence type="ECO:0000259" key="7">
    <source>
        <dbReference type="Pfam" id="PF10035"/>
    </source>
</evidence>
<name>A0A8J6NHR6_9CHLR</name>
<organism evidence="8 9">
    <name type="scientific">Candidatus Desulfolinea nitratireducens</name>
    <dbReference type="NCBI Taxonomy" id="2841698"/>
    <lineage>
        <taxon>Bacteria</taxon>
        <taxon>Bacillati</taxon>
        <taxon>Chloroflexota</taxon>
        <taxon>Anaerolineae</taxon>
        <taxon>Anaerolineales</taxon>
        <taxon>Anaerolineales incertae sedis</taxon>
        <taxon>Candidatus Desulfolinea</taxon>
    </lineage>
</organism>
<evidence type="ECO:0000256" key="2">
    <source>
        <dbReference type="ARBA" id="ARBA00022475"/>
    </source>
</evidence>
<dbReference type="InterPro" id="IPR015867">
    <property type="entry name" value="N-reg_PII/ATP_PRibTrfase_C"/>
</dbReference>
<feature type="transmembrane region" description="Helical" evidence="6">
    <location>
        <begin position="93"/>
        <end position="111"/>
    </location>
</feature>
<keyword evidence="3 6" id="KW-0812">Transmembrane</keyword>
<evidence type="ECO:0000313" key="8">
    <source>
        <dbReference type="EMBL" id="MBC8334145.1"/>
    </source>
</evidence>
<dbReference type="InterPro" id="IPR003740">
    <property type="entry name" value="YitT"/>
</dbReference>
<reference evidence="8 9" key="1">
    <citation type="submission" date="2020-08" db="EMBL/GenBank/DDBJ databases">
        <title>Bridging the membrane lipid divide: bacteria of the FCB group superphylum have the potential to synthesize archaeal ether lipids.</title>
        <authorList>
            <person name="Villanueva L."/>
            <person name="Von Meijenfeldt F.A.B."/>
            <person name="Westbye A.B."/>
            <person name="Yadav S."/>
            <person name="Hopmans E.C."/>
            <person name="Dutilh B.E."/>
            <person name="Sinninghe Damste J.S."/>
        </authorList>
    </citation>
    <scope>NUCLEOTIDE SEQUENCE [LARGE SCALE GENOMIC DNA]</scope>
    <source>
        <strain evidence="8">NIOZ-UU36</strain>
    </source>
</reference>
<dbReference type="CDD" id="cd16380">
    <property type="entry name" value="YitT_C"/>
    <property type="match status" value="1"/>
</dbReference>
<evidence type="ECO:0000256" key="4">
    <source>
        <dbReference type="ARBA" id="ARBA00022989"/>
    </source>
</evidence>
<keyword evidence="2" id="KW-1003">Cell membrane</keyword>
<dbReference type="GO" id="GO:0005886">
    <property type="term" value="C:plasma membrane"/>
    <property type="evidence" value="ECO:0007669"/>
    <property type="project" value="UniProtKB-SubCell"/>
</dbReference>
<evidence type="ECO:0000256" key="1">
    <source>
        <dbReference type="ARBA" id="ARBA00004651"/>
    </source>
</evidence>
<evidence type="ECO:0000256" key="3">
    <source>
        <dbReference type="ARBA" id="ARBA00022692"/>
    </source>
</evidence>
<dbReference type="InterPro" id="IPR051461">
    <property type="entry name" value="UPF0750_membrane"/>
</dbReference>
<accession>A0A8J6NHR6</accession>
<evidence type="ECO:0000256" key="5">
    <source>
        <dbReference type="ARBA" id="ARBA00023136"/>
    </source>
</evidence>
<sequence length="302" mass="32671">MMINKIKSFIGNKDQRSKLSRFFLLTIGGLILAVNVNFFMAPSQIAPGGVSGAAIIINEFTSWPIGMVMLILNVPLLFVGFKHLGRFNFLIRTIYVVLVYNVGTDVLAFWIPSEGITDNLMLNALYGGVLGGVATGLVYRAQGTSGGTGIVGRVLQFKTGFPVSQLYLLTDGGVVLIAGIVFGWDKALYALVTLYIWGVAADQVLEGPSVVRTALIVTDQPKAVADTVFHRLRIGITSWPAQGMFTEKNHTVLYFVVSRPDVDALKTVVLDVDKHAFIVIGIGHHAIGGVYKQGIQTSNDNQ</sequence>
<keyword evidence="5 6" id="KW-0472">Membrane</keyword>
<dbReference type="InterPro" id="IPR019264">
    <property type="entry name" value="DUF2179"/>
</dbReference>
<dbReference type="AlphaFoldDB" id="A0A8J6NHR6"/>
<dbReference type="PANTHER" id="PTHR33545:SF5">
    <property type="entry name" value="UPF0750 MEMBRANE PROTEIN YITT"/>
    <property type="match status" value="1"/>
</dbReference>
<dbReference type="PIRSF" id="PIRSF006483">
    <property type="entry name" value="Membrane_protein_YitT"/>
    <property type="match status" value="1"/>
</dbReference>
<feature type="transmembrane region" description="Helical" evidence="6">
    <location>
        <begin position="123"/>
        <end position="139"/>
    </location>
</feature>
<gene>
    <name evidence="8" type="ORF">H8E29_02675</name>
</gene>
<proteinExistence type="predicted"/>
<protein>
    <submittedName>
        <fullName evidence="8">YitT family protein</fullName>
    </submittedName>
</protein>
<dbReference type="Pfam" id="PF10035">
    <property type="entry name" value="DUF2179"/>
    <property type="match status" value="1"/>
</dbReference>
<dbReference type="EMBL" id="JACNJN010000050">
    <property type="protein sequence ID" value="MBC8334145.1"/>
    <property type="molecule type" value="Genomic_DNA"/>
</dbReference>
<dbReference type="Pfam" id="PF02588">
    <property type="entry name" value="YitT_membrane"/>
    <property type="match status" value="1"/>
</dbReference>
<feature type="domain" description="DUF2179" evidence="7">
    <location>
        <begin position="235"/>
        <end position="285"/>
    </location>
</feature>
<comment type="caution">
    <text evidence="8">The sequence shown here is derived from an EMBL/GenBank/DDBJ whole genome shotgun (WGS) entry which is preliminary data.</text>
</comment>
<dbReference type="PANTHER" id="PTHR33545">
    <property type="entry name" value="UPF0750 MEMBRANE PROTEIN YITT-RELATED"/>
    <property type="match status" value="1"/>
</dbReference>
<feature type="transmembrane region" description="Helical" evidence="6">
    <location>
        <begin position="62"/>
        <end position="81"/>
    </location>
</feature>
<evidence type="ECO:0000313" key="9">
    <source>
        <dbReference type="Proteomes" id="UP000614469"/>
    </source>
</evidence>
<dbReference type="Proteomes" id="UP000614469">
    <property type="component" value="Unassembled WGS sequence"/>
</dbReference>
<feature type="transmembrane region" description="Helical" evidence="6">
    <location>
        <begin position="160"/>
        <end position="181"/>
    </location>
</feature>
<comment type="subcellular location">
    <subcellularLocation>
        <location evidence="1">Cell membrane</location>
        <topology evidence="1">Multi-pass membrane protein</topology>
    </subcellularLocation>
</comment>